<dbReference type="InterPro" id="IPR003660">
    <property type="entry name" value="HAMP_dom"/>
</dbReference>
<keyword evidence="14" id="KW-1185">Reference proteome</keyword>
<comment type="catalytic activity">
    <reaction evidence="1">
        <text>ATP + protein L-histidine = ADP + protein N-phospho-L-histidine.</text>
        <dbReference type="EC" id="2.7.13.3"/>
    </reaction>
</comment>
<feature type="transmembrane region" description="Helical" evidence="10">
    <location>
        <begin position="44"/>
        <end position="66"/>
    </location>
</feature>
<evidence type="ECO:0000256" key="5">
    <source>
        <dbReference type="ARBA" id="ARBA00022679"/>
    </source>
</evidence>
<keyword evidence="7" id="KW-0418">Kinase</keyword>
<dbReference type="PANTHER" id="PTHR43065:SF10">
    <property type="entry name" value="PEROXIDE STRESS-ACTIVATED HISTIDINE KINASE MAK3"/>
    <property type="match status" value="1"/>
</dbReference>
<dbReference type="SUPFAM" id="SSF47384">
    <property type="entry name" value="Homodimeric domain of signal transducing histidine kinase"/>
    <property type="match status" value="1"/>
</dbReference>
<keyword evidence="10" id="KW-0812">Transmembrane</keyword>
<keyword evidence="9" id="KW-0902">Two-component regulatory system</keyword>
<dbReference type="SUPFAM" id="SSF55785">
    <property type="entry name" value="PYP-like sensor domain (PAS domain)"/>
    <property type="match status" value="1"/>
</dbReference>
<keyword evidence="8" id="KW-0067">ATP-binding</keyword>
<dbReference type="SUPFAM" id="SSF158472">
    <property type="entry name" value="HAMP domain-like"/>
    <property type="match status" value="1"/>
</dbReference>
<organism evidence="13 14">
    <name type="scientific">Undibacterium baiyunense</name>
    <dbReference type="NCBI Taxonomy" id="2828731"/>
    <lineage>
        <taxon>Bacteria</taxon>
        <taxon>Pseudomonadati</taxon>
        <taxon>Pseudomonadota</taxon>
        <taxon>Betaproteobacteria</taxon>
        <taxon>Burkholderiales</taxon>
        <taxon>Oxalobacteraceae</taxon>
        <taxon>Undibacterium</taxon>
    </lineage>
</organism>
<dbReference type="InterPro" id="IPR003661">
    <property type="entry name" value="HisK_dim/P_dom"/>
</dbReference>
<dbReference type="GO" id="GO:0000155">
    <property type="term" value="F:phosphorelay sensor kinase activity"/>
    <property type="evidence" value="ECO:0007669"/>
    <property type="project" value="InterPro"/>
</dbReference>
<dbReference type="SUPFAM" id="SSF55874">
    <property type="entry name" value="ATPase domain of HSP90 chaperone/DNA topoisomerase II/histidine kinase"/>
    <property type="match status" value="1"/>
</dbReference>
<keyword evidence="10" id="KW-1133">Transmembrane helix</keyword>
<dbReference type="InterPro" id="IPR036890">
    <property type="entry name" value="HATPase_C_sf"/>
</dbReference>
<sequence length="787" mass="86640">MTRFLRQGLVIGGVLMSVLLFILMTATENSSRFRAINENLPLLLMANAVVACGLLAMVTTLLWQLIRRYRQREFGSRIMTRLVILFALTGILPGSLIYLVSVQFVTRSIDSWFIVKLDPLLNSGVNLGHTALDYTLKDLEGKARSMANQLADIADSSMSSSLPIRLSRLREQMQVKEATIVSHRGRVIATSNENPGVLVPELPTAGMIQTVRAEGKYSQFSSHVDHAGEDATRNLFTEAHQHTNTENSNQEFLRVIIPLQSSGIDSRFQKERNYLQVIQAVPELLDTQAKVFTNAIAEHRERSSSRNGLKNMYLVTLTLLLLFAIFGAITAAFFISGELARPLLLLAEGTKAVAEGNLSPRPITTTSDELGSLTQSFNTMTHQLFEARSAVEKNRNELENAKAYLESVLGSMSAGVMVLDQNACLVSCNHSVERILRRALDKEIGKPLSQIQGLQVFAAAIDKAFSEQHAQSAGGPEQEHWQQQIELPSSIFEGINEADKLVANSEEEKGVTLLARGSHLPVNSGVGYVIVFDDITNIISAQRSIAWGEVARRLAHEIKNPLTPIQLSAERLQMKLVDKLNELDAQFLSKSTTTIVNQVTSMKRMVDDFRDYAKIPQAVLSKINLSALIDDVLHLYLSGDGRDIIHLQIANDLPLIMGDATQIRQVIHNLLQNAQDAVSENAKSGQIPRIDVIAEIVHYISADKTERVAVRLSVIDNGPGFSNKILARAFEPYATSKPRGTGLGLAMVKKIVDEHGGKIDIQNRTDSNGAKVSILLLKLAPDVNTLV</sequence>
<evidence type="ECO:0000256" key="7">
    <source>
        <dbReference type="ARBA" id="ARBA00022777"/>
    </source>
</evidence>
<dbReference type="Gene3D" id="3.30.565.10">
    <property type="entry name" value="Histidine kinase-like ATPase, C-terminal domain"/>
    <property type="match status" value="1"/>
</dbReference>
<evidence type="ECO:0000256" key="3">
    <source>
        <dbReference type="ARBA" id="ARBA00012438"/>
    </source>
</evidence>
<dbReference type="InterPro" id="IPR017232">
    <property type="entry name" value="NtrY"/>
</dbReference>
<dbReference type="Proteomes" id="UP000680158">
    <property type="component" value="Unassembled WGS sequence"/>
</dbReference>
<dbReference type="Pfam" id="PF02518">
    <property type="entry name" value="HATPase_c"/>
    <property type="match status" value="1"/>
</dbReference>
<keyword evidence="4" id="KW-0597">Phosphoprotein</keyword>
<dbReference type="PROSITE" id="PS50109">
    <property type="entry name" value="HIS_KIN"/>
    <property type="match status" value="1"/>
</dbReference>
<evidence type="ECO:0000256" key="2">
    <source>
        <dbReference type="ARBA" id="ARBA00004370"/>
    </source>
</evidence>
<dbReference type="SMART" id="SM00304">
    <property type="entry name" value="HAMP"/>
    <property type="match status" value="1"/>
</dbReference>
<dbReference type="PRINTS" id="PR00344">
    <property type="entry name" value="BCTRLSENSOR"/>
</dbReference>
<proteinExistence type="predicted"/>
<dbReference type="Pfam" id="PF00672">
    <property type="entry name" value="HAMP"/>
    <property type="match status" value="1"/>
</dbReference>
<accession>A0A941I2Y0</accession>
<dbReference type="InterPro" id="IPR036097">
    <property type="entry name" value="HisK_dim/P_sf"/>
</dbReference>
<feature type="transmembrane region" description="Helical" evidence="10">
    <location>
        <begin position="312"/>
        <end position="335"/>
    </location>
</feature>
<evidence type="ECO:0000259" key="11">
    <source>
        <dbReference type="PROSITE" id="PS50109"/>
    </source>
</evidence>
<keyword evidence="5" id="KW-0808">Transferase</keyword>
<comment type="subcellular location">
    <subcellularLocation>
        <location evidence="2">Membrane</location>
    </subcellularLocation>
</comment>
<evidence type="ECO:0000256" key="4">
    <source>
        <dbReference type="ARBA" id="ARBA00022553"/>
    </source>
</evidence>
<dbReference type="EMBL" id="JAGSPM010000002">
    <property type="protein sequence ID" value="MBR7745836.1"/>
    <property type="molecule type" value="Genomic_DNA"/>
</dbReference>
<dbReference type="InterPro" id="IPR005467">
    <property type="entry name" value="His_kinase_dom"/>
</dbReference>
<dbReference type="Gene3D" id="1.10.287.130">
    <property type="match status" value="1"/>
</dbReference>
<name>A0A941I2Y0_9BURK</name>
<dbReference type="InterPro" id="IPR003594">
    <property type="entry name" value="HATPase_dom"/>
</dbReference>
<protein>
    <recommendedName>
        <fullName evidence="3">histidine kinase</fullName>
        <ecNumber evidence="3">2.7.13.3</ecNumber>
    </recommendedName>
</protein>
<dbReference type="PIRSF" id="PIRSF037532">
    <property type="entry name" value="STHK_NtrY"/>
    <property type="match status" value="1"/>
</dbReference>
<evidence type="ECO:0000256" key="8">
    <source>
        <dbReference type="ARBA" id="ARBA00022840"/>
    </source>
</evidence>
<dbReference type="AlphaFoldDB" id="A0A941I2Y0"/>
<feature type="transmembrane region" description="Helical" evidence="10">
    <location>
        <begin position="7"/>
        <end position="24"/>
    </location>
</feature>
<dbReference type="Pfam" id="PF00512">
    <property type="entry name" value="HisKA"/>
    <property type="match status" value="1"/>
</dbReference>
<dbReference type="SMART" id="SM00388">
    <property type="entry name" value="HisKA"/>
    <property type="match status" value="1"/>
</dbReference>
<evidence type="ECO:0000256" key="1">
    <source>
        <dbReference type="ARBA" id="ARBA00000085"/>
    </source>
</evidence>
<comment type="caution">
    <text evidence="13">The sequence shown here is derived from an EMBL/GenBank/DDBJ whole genome shotgun (WGS) entry which is preliminary data.</text>
</comment>
<evidence type="ECO:0000256" key="6">
    <source>
        <dbReference type="ARBA" id="ARBA00022741"/>
    </source>
</evidence>
<dbReference type="Gene3D" id="6.10.340.10">
    <property type="match status" value="1"/>
</dbReference>
<dbReference type="RefSeq" id="WP_212683199.1">
    <property type="nucleotide sequence ID" value="NZ_JAGSPM010000002.1"/>
</dbReference>
<feature type="domain" description="Histidine kinase" evidence="11">
    <location>
        <begin position="553"/>
        <end position="780"/>
    </location>
</feature>
<dbReference type="PROSITE" id="PS50885">
    <property type="entry name" value="HAMP"/>
    <property type="match status" value="1"/>
</dbReference>
<feature type="domain" description="HAMP" evidence="12">
    <location>
        <begin position="337"/>
        <end position="389"/>
    </location>
</feature>
<dbReference type="InterPro" id="IPR004358">
    <property type="entry name" value="Sig_transdc_His_kin-like_C"/>
</dbReference>
<keyword evidence="6" id="KW-0547">Nucleotide-binding</keyword>
<evidence type="ECO:0000313" key="14">
    <source>
        <dbReference type="Proteomes" id="UP000680158"/>
    </source>
</evidence>
<keyword evidence="10" id="KW-0472">Membrane</keyword>
<gene>
    <name evidence="13" type="ORF">KDM92_04535</name>
</gene>
<dbReference type="GO" id="GO:0016020">
    <property type="term" value="C:membrane"/>
    <property type="evidence" value="ECO:0007669"/>
    <property type="project" value="UniProtKB-SubCell"/>
</dbReference>
<reference evidence="13 14" key="1">
    <citation type="submission" date="2021-04" db="EMBL/GenBank/DDBJ databases">
        <title>novel species isolated from subtropical streams in China.</title>
        <authorList>
            <person name="Lu H."/>
        </authorList>
    </citation>
    <scope>NUCLEOTIDE SEQUENCE [LARGE SCALE GENOMIC DNA]</scope>
    <source>
        <strain evidence="13 14">BYS107W</strain>
    </source>
</reference>
<dbReference type="PANTHER" id="PTHR43065">
    <property type="entry name" value="SENSOR HISTIDINE KINASE"/>
    <property type="match status" value="1"/>
</dbReference>
<dbReference type="InterPro" id="IPR035965">
    <property type="entry name" value="PAS-like_dom_sf"/>
</dbReference>
<dbReference type="CDD" id="cd06225">
    <property type="entry name" value="HAMP"/>
    <property type="match status" value="1"/>
</dbReference>
<dbReference type="CDD" id="cd00082">
    <property type="entry name" value="HisKA"/>
    <property type="match status" value="1"/>
</dbReference>
<dbReference type="EC" id="2.7.13.3" evidence="3"/>
<evidence type="ECO:0000256" key="9">
    <source>
        <dbReference type="ARBA" id="ARBA00023012"/>
    </source>
</evidence>
<feature type="transmembrane region" description="Helical" evidence="10">
    <location>
        <begin position="78"/>
        <end position="100"/>
    </location>
</feature>
<dbReference type="Gene3D" id="3.30.450.20">
    <property type="entry name" value="PAS domain"/>
    <property type="match status" value="1"/>
</dbReference>
<evidence type="ECO:0000256" key="10">
    <source>
        <dbReference type="SAM" id="Phobius"/>
    </source>
</evidence>
<evidence type="ECO:0000259" key="12">
    <source>
        <dbReference type="PROSITE" id="PS50885"/>
    </source>
</evidence>
<dbReference type="SMART" id="SM00387">
    <property type="entry name" value="HATPase_c"/>
    <property type="match status" value="1"/>
</dbReference>
<dbReference type="GO" id="GO:0005524">
    <property type="term" value="F:ATP binding"/>
    <property type="evidence" value="ECO:0007669"/>
    <property type="project" value="UniProtKB-KW"/>
</dbReference>
<evidence type="ECO:0000313" key="13">
    <source>
        <dbReference type="EMBL" id="MBR7745836.1"/>
    </source>
</evidence>